<dbReference type="Proteomes" id="UP000290172">
    <property type="component" value="Unassembled WGS sequence"/>
</dbReference>
<proteinExistence type="predicted"/>
<keyword evidence="1" id="KW-0143">Chaperone</keyword>
<name>A0A4Q0Y7Y3_9BACT</name>
<reference evidence="2 3" key="1">
    <citation type="submission" date="2017-10" db="EMBL/GenBank/DDBJ databases">
        <title>Genomics of the genus Arcobacter.</title>
        <authorList>
            <person name="Perez-Cataluna A."/>
            <person name="Figueras M.J."/>
        </authorList>
    </citation>
    <scope>NUCLEOTIDE SEQUENCE [LARGE SCALE GENOMIC DNA]</scope>
    <source>
        <strain evidence="2 3">CECT 8993</strain>
    </source>
</reference>
<gene>
    <name evidence="2" type="ORF">CRV08_13410</name>
</gene>
<dbReference type="AlphaFoldDB" id="A0A4Q0Y7Y3"/>
<dbReference type="SUPFAM" id="SSF89155">
    <property type="entry name" value="TorD-like"/>
    <property type="match status" value="1"/>
</dbReference>
<evidence type="ECO:0000256" key="1">
    <source>
        <dbReference type="ARBA" id="ARBA00023186"/>
    </source>
</evidence>
<dbReference type="RefSeq" id="WP_128982977.1">
    <property type="nucleotide sequence ID" value="NZ_PDKJ01000016.1"/>
</dbReference>
<accession>A0A4Q0Y7Y3</accession>
<dbReference type="InterPro" id="IPR020945">
    <property type="entry name" value="DMSO/NO3_reduct_chaperone"/>
</dbReference>
<evidence type="ECO:0000313" key="2">
    <source>
        <dbReference type="EMBL" id="RXJ66322.1"/>
    </source>
</evidence>
<organism evidence="2 3">
    <name type="scientific">Halarcobacter ebronensis</name>
    <dbReference type="NCBI Taxonomy" id="1462615"/>
    <lineage>
        <taxon>Bacteria</taxon>
        <taxon>Pseudomonadati</taxon>
        <taxon>Campylobacterota</taxon>
        <taxon>Epsilonproteobacteria</taxon>
        <taxon>Campylobacterales</taxon>
        <taxon>Arcobacteraceae</taxon>
        <taxon>Halarcobacter</taxon>
    </lineage>
</organism>
<dbReference type="Pfam" id="PF02613">
    <property type="entry name" value="Nitrate_red_del"/>
    <property type="match status" value="1"/>
</dbReference>
<evidence type="ECO:0000313" key="3">
    <source>
        <dbReference type="Proteomes" id="UP000290172"/>
    </source>
</evidence>
<sequence length="202" mass="23736">MHNKDIDKARLFIYNVLSLFFVEEHVKNHLNELIQNLDILALNSFDEDFSKIIVEIGELLKNYEKNELYVQYQELFLVPFGNSVSLSASWHHEEREAGLMLIKVRDILAQTKIRRDESKFTAQEDNFGFIFTLCAYLIEQQINGELKTNLQKELFKEVINPFIDKLSFQLVASGSEVYTRVGTLLSIFFNFERVYLEVQRVK</sequence>
<dbReference type="Gene3D" id="1.10.3480.10">
    <property type="entry name" value="TorD-like"/>
    <property type="match status" value="1"/>
</dbReference>
<dbReference type="InterPro" id="IPR050289">
    <property type="entry name" value="TorD/DmsD_chaperones"/>
</dbReference>
<dbReference type="PANTHER" id="PTHR34227:SF1">
    <property type="entry name" value="DIMETHYL SULFOXIDE REDUCTASE CHAPERONE-RELATED"/>
    <property type="match status" value="1"/>
</dbReference>
<dbReference type="PANTHER" id="PTHR34227">
    <property type="entry name" value="CHAPERONE PROTEIN YCDY"/>
    <property type="match status" value="1"/>
</dbReference>
<comment type="caution">
    <text evidence="2">The sequence shown here is derived from an EMBL/GenBank/DDBJ whole genome shotgun (WGS) entry which is preliminary data.</text>
</comment>
<dbReference type="EMBL" id="PDKJ01000016">
    <property type="protein sequence ID" value="RXJ66322.1"/>
    <property type="molecule type" value="Genomic_DNA"/>
</dbReference>
<dbReference type="InterPro" id="IPR036411">
    <property type="entry name" value="TorD-like_sf"/>
</dbReference>
<protein>
    <submittedName>
        <fullName evidence="2">Uncharacterized protein</fullName>
    </submittedName>
</protein>